<dbReference type="EMBL" id="BGPR01000377">
    <property type="protein sequence ID" value="GBM16598.1"/>
    <property type="molecule type" value="Genomic_DNA"/>
</dbReference>
<comment type="caution">
    <text evidence="2">The sequence shown here is derived from an EMBL/GenBank/DDBJ whole genome shotgun (WGS) entry which is preliminary data.</text>
</comment>
<sequence length="78" mass="8430">PVRVRPQPRSGQQAWREPGAGDTPGGPPGGSAQPAGDQGKPGQRRSLRRGHRNWTLRRTRDDPGQHGTGHQVPAEEKV</sequence>
<feature type="compositionally biased region" description="Basic residues" evidence="1">
    <location>
        <begin position="42"/>
        <end position="57"/>
    </location>
</feature>
<proteinExistence type="predicted"/>
<reference evidence="2 3" key="1">
    <citation type="journal article" date="2019" name="Sci. Rep.">
        <title>Orb-weaving spider Araneus ventricosus genome elucidates the spidroin gene catalogue.</title>
        <authorList>
            <person name="Kono N."/>
            <person name="Nakamura H."/>
            <person name="Ohtoshi R."/>
            <person name="Moran D.A.P."/>
            <person name="Shinohara A."/>
            <person name="Yoshida Y."/>
            <person name="Fujiwara M."/>
            <person name="Mori M."/>
            <person name="Tomita M."/>
            <person name="Arakawa K."/>
        </authorList>
    </citation>
    <scope>NUCLEOTIDE SEQUENCE [LARGE SCALE GENOMIC DNA]</scope>
</reference>
<evidence type="ECO:0000313" key="2">
    <source>
        <dbReference type="EMBL" id="GBM16598.1"/>
    </source>
</evidence>
<feature type="region of interest" description="Disordered" evidence="1">
    <location>
        <begin position="1"/>
        <end position="78"/>
    </location>
</feature>
<gene>
    <name evidence="2" type="ORF">AVEN_88944_1</name>
</gene>
<accession>A0A4Y2DL87</accession>
<evidence type="ECO:0000313" key="3">
    <source>
        <dbReference type="Proteomes" id="UP000499080"/>
    </source>
</evidence>
<feature type="non-terminal residue" evidence="2">
    <location>
        <position position="78"/>
    </location>
</feature>
<dbReference type="Proteomes" id="UP000499080">
    <property type="component" value="Unassembled WGS sequence"/>
</dbReference>
<dbReference type="AlphaFoldDB" id="A0A4Y2DL87"/>
<evidence type="ECO:0000256" key="1">
    <source>
        <dbReference type="SAM" id="MobiDB-lite"/>
    </source>
</evidence>
<protein>
    <submittedName>
        <fullName evidence="2">Uncharacterized protein</fullName>
    </submittedName>
</protein>
<name>A0A4Y2DL87_ARAVE</name>
<organism evidence="2 3">
    <name type="scientific">Araneus ventricosus</name>
    <name type="common">Orbweaver spider</name>
    <name type="synonym">Epeira ventricosa</name>
    <dbReference type="NCBI Taxonomy" id="182803"/>
    <lineage>
        <taxon>Eukaryota</taxon>
        <taxon>Metazoa</taxon>
        <taxon>Ecdysozoa</taxon>
        <taxon>Arthropoda</taxon>
        <taxon>Chelicerata</taxon>
        <taxon>Arachnida</taxon>
        <taxon>Araneae</taxon>
        <taxon>Araneomorphae</taxon>
        <taxon>Entelegynae</taxon>
        <taxon>Araneoidea</taxon>
        <taxon>Araneidae</taxon>
        <taxon>Araneus</taxon>
    </lineage>
</organism>
<keyword evidence="3" id="KW-1185">Reference proteome</keyword>
<feature type="non-terminal residue" evidence="2">
    <location>
        <position position="1"/>
    </location>
</feature>